<feature type="domain" description="Bromo" evidence="10">
    <location>
        <begin position="253"/>
        <end position="335"/>
    </location>
</feature>
<dbReference type="SUPFAM" id="SSF47370">
    <property type="entry name" value="Bromodomain"/>
    <property type="match status" value="2"/>
</dbReference>
<dbReference type="Pfam" id="PF00439">
    <property type="entry name" value="Bromodomain"/>
    <property type="match status" value="2"/>
</dbReference>
<dbReference type="Proteomes" id="UP001296104">
    <property type="component" value="Unassembled WGS sequence"/>
</dbReference>
<name>A0AAI8Z2S6_9PEZI</name>
<feature type="region of interest" description="Disordered" evidence="9">
    <location>
        <begin position="1"/>
        <end position="24"/>
    </location>
</feature>
<keyword evidence="7" id="KW-0539">Nucleus</keyword>
<dbReference type="PRINTS" id="PR00503">
    <property type="entry name" value="BROMODOMAIN"/>
</dbReference>
<evidence type="ECO:0000313" key="11">
    <source>
        <dbReference type="EMBL" id="CAK4031382.1"/>
    </source>
</evidence>
<sequence length="655" mass="72153">MDSARKRKASNATPNSTEGSASGSKRIKLLAQGAGSDNLTAVQKVGFKLLNQLNNGTDKTGRSITDAFQELPSRDELPSYYEQIKMPLALDIIEEKLKKNVYPTITTLESDFKRMIQNAKDFNMPKSEVYEDAERIRKLVYNFMKVHNPQYQLDPTYSSFPTPIPTTTPRLTLTNGAAREHEAVKPEPKSREASTKPRPSTAPKNSEPPSDRKSSVAPSAATGDVGDGEDMDFTGKSFQKAQMMIIDELMGYTDDEGLQIFTPFVNLPSRKLEDYYRTIKHPMCLKGVQKKIRGQHGRDPPTGVNTFKTWQEFENAVSFIWRNAREYNQDGSEMYELAGDLENIFKSRLAEAKEKVEEPAKPSIKIGGPKQATKSGITLNLNQHRNSPTPGVSVDIEALARQRQMVQAGVNGQQQQHRATPPNMNGASIPLSAMPGTDSMRPPSSAHAGSPAAAGVKFEKSTLSPAPASHQLYTNGMMPPPMLRPTSGSPFPTTNGMNMSSYHYTAPGLLPPTQIRDYPASQALLPVVTISTHPQLDNVQKPYSLAIPPHPTLSHQSTTITLPPAHLYLQIAPTISRELSMGRPYKMFVTLNGTRLAQRDTQFHADSGKRTHVYEGNLAPGVNRLEIEVAAAKADDSKGLDVEKIVVYCNLQKQD</sequence>
<dbReference type="EMBL" id="CAVMBE010000047">
    <property type="protein sequence ID" value="CAK4031382.1"/>
    <property type="molecule type" value="Genomic_DNA"/>
</dbReference>
<evidence type="ECO:0000259" key="10">
    <source>
        <dbReference type="PROSITE" id="PS50014"/>
    </source>
</evidence>
<keyword evidence="4" id="KW-0805">Transcription regulation</keyword>
<organism evidence="11 12">
    <name type="scientific">Lecanosticta acicola</name>
    <dbReference type="NCBI Taxonomy" id="111012"/>
    <lineage>
        <taxon>Eukaryota</taxon>
        <taxon>Fungi</taxon>
        <taxon>Dikarya</taxon>
        <taxon>Ascomycota</taxon>
        <taxon>Pezizomycotina</taxon>
        <taxon>Dothideomycetes</taxon>
        <taxon>Dothideomycetidae</taxon>
        <taxon>Mycosphaerellales</taxon>
        <taxon>Mycosphaerellaceae</taxon>
        <taxon>Lecanosticta</taxon>
    </lineage>
</organism>
<keyword evidence="12" id="KW-1185">Reference proteome</keyword>
<reference evidence="11" key="1">
    <citation type="submission" date="2023-11" db="EMBL/GenBank/DDBJ databases">
        <authorList>
            <person name="Alioto T."/>
            <person name="Alioto T."/>
            <person name="Gomez Garrido J."/>
        </authorList>
    </citation>
    <scope>NUCLEOTIDE SEQUENCE</scope>
</reference>
<keyword evidence="2" id="KW-0677">Repeat</keyword>
<dbReference type="AlphaFoldDB" id="A0AAI8Z2S6"/>
<dbReference type="Gene3D" id="1.20.920.10">
    <property type="entry name" value="Bromodomain-like"/>
    <property type="match status" value="2"/>
</dbReference>
<evidence type="ECO:0000256" key="4">
    <source>
        <dbReference type="ARBA" id="ARBA00023015"/>
    </source>
</evidence>
<dbReference type="InterPro" id="IPR037382">
    <property type="entry name" value="Rsc/polybromo"/>
</dbReference>
<dbReference type="GO" id="GO:0016586">
    <property type="term" value="C:RSC-type complex"/>
    <property type="evidence" value="ECO:0007669"/>
    <property type="project" value="InterPro"/>
</dbReference>
<gene>
    <name evidence="11" type="ORF">LECACI_7A006540</name>
</gene>
<keyword evidence="5 8" id="KW-0103">Bromodomain</keyword>
<keyword evidence="3" id="KW-0156">Chromatin regulator</keyword>
<protein>
    <submittedName>
        <fullName evidence="11">RSC complex</fullName>
    </submittedName>
</protein>
<dbReference type="CDD" id="cd04369">
    <property type="entry name" value="Bromodomain"/>
    <property type="match status" value="2"/>
</dbReference>
<feature type="domain" description="Bromo" evidence="10">
    <location>
        <begin position="60"/>
        <end position="130"/>
    </location>
</feature>
<feature type="compositionally biased region" description="Basic and acidic residues" evidence="9">
    <location>
        <begin position="178"/>
        <end position="195"/>
    </location>
</feature>
<dbReference type="InterPro" id="IPR036427">
    <property type="entry name" value="Bromodomain-like_sf"/>
</dbReference>
<accession>A0AAI8Z2S6</accession>
<evidence type="ECO:0000256" key="9">
    <source>
        <dbReference type="SAM" id="MobiDB-lite"/>
    </source>
</evidence>
<evidence type="ECO:0000256" key="1">
    <source>
        <dbReference type="ARBA" id="ARBA00004123"/>
    </source>
</evidence>
<dbReference type="Pfam" id="PF22994">
    <property type="entry name" value="RSC4_Ig_like"/>
    <property type="match status" value="1"/>
</dbReference>
<evidence type="ECO:0000256" key="3">
    <source>
        <dbReference type="ARBA" id="ARBA00022853"/>
    </source>
</evidence>
<dbReference type="PANTHER" id="PTHR16062">
    <property type="entry name" value="SWI/SNF-RELATED"/>
    <property type="match status" value="1"/>
</dbReference>
<dbReference type="GO" id="GO:0003682">
    <property type="term" value="F:chromatin binding"/>
    <property type="evidence" value="ECO:0007669"/>
    <property type="project" value="TreeGrafter"/>
</dbReference>
<comment type="caution">
    <text evidence="11">The sequence shown here is derived from an EMBL/GenBank/DDBJ whole genome shotgun (WGS) entry which is preliminary data.</text>
</comment>
<evidence type="ECO:0000256" key="6">
    <source>
        <dbReference type="ARBA" id="ARBA00023163"/>
    </source>
</evidence>
<dbReference type="PROSITE" id="PS50014">
    <property type="entry name" value="BROMODOMAIN_2"/>
    <property type="match status" value="2"/>
</dbReference>
<dbReference type="SMART" id="SM00297">
    <property type="entry name" value="BROMO"/>
    <property type="match status" value="2"/>
</dbReference>
<evidence type="ECO:0000256" key="7">
    <source>
        <dbReference type="ARBA" id="ARBA00023242"/>
    </source>
</evidence>
<proteinExistence type="predicted"/>
<evidence type="ECO:0000256" key="8">
    <source>
        <dbReference type="PROSITE-ProRule" id="PRU00035"/>
    </source>
</evidence>
<feature type="region of interest" description="Disordered" evidence="9">
    <location>
        <begin position="157"/>
        <end position="233"/>
    </location>
</feature>
<evidence type="ECO:0000256" key="2">
    <source>
        <dbReference type="ARBA" id="ARBA00022737"/>
    </source>
</evidence>
<evidence type="ECO:0000313" key="12">
    <source>
        <dbReference type="Proteomes" id="UP001296104"/>
    </source>
</evidence>
<dbReference type="InterPro" id="IPR001487">
    <property type="entry name" value="Bromodomain"/>
</dbReference>
<dbReference type="FunFam" id="1.20.920.10:FF:000083">
    <property type="entry name" value="WGS project CABT00000000 data, contig 2.8"/>
    <property type="match status" value="1"/>
</dbReference>
<feature type="region of interest" description="Disordered" evidence="9">
    <location>
        <begin position="435"/>
        <end position="455"/>
    </location>
</feature>
<dbReference type="PANTHER" id="PTHR16062:SF19">
    <property type="entry name" value="PROTEIN POLYBROMO-1"/>
    <property type="match status" value="1"/>
</dbReference>
<dbReference type="GO" id="GO:0006368">
    <property type="term" value="P:transcription elongation by RNA polymerase II"/>
    <property type="evidence" value="ECO:0007669"/>
    <property type="project" value="TreeGrafter"/>
</dbReference>
<feature type="compositionally biased region" description="Low complexity" evidence="9">
    <location>
        <begin position="442"/>
        <end position="455"/>
    </location>
</feature>
<feature type="compositionally biased region" description="Polar residues" evidence="9">
    <location>
        <begin position="10"/>
        <end position="23"/>
    </location>
</feature>
<comment type="subcellular location">
    <subcellularLocation>
        <location evidence="1">Nucleus</location>
    </subcellularLocation>
</comment>
<dbReference type="InterPro" id="IPR054551">
    <property type="entry name" value="RSC4_Ig-like"/>
</dbReference>
<keyword evidence="6" id="KW-0804">Transcription</keyword>
<evidence type="ECO:0000256" key="5">
    <source>
        <dbReference type="ARBA" id="ARBA00023117"/>
    </source>
</evidence>
<feature type="compositionally biased region" description="Low complexity" evidence="9">
    <location>
        <begin position="157"/>
        <end position="174"/>
    </location>
</feature>
<dbReference type="GO" id="GO:0006338">
    <property type="term" value="P:chromatin remodeling"/>
    <property type="evidence" value="ECO:0007669"/>
    <property type="project" value="InterPro"/>
</dbReference>